<protein>
    <submittedName>
        <fullName evidence="1">Uncharacterized protein</fullName>
    </submittedName>
</protein>
<gene>
    <name evidence="1" type="ORF">MES5069_760020</name>
</gene>
<reference evidence="1 2" key="1">
    <citation type="submission" date="2022-03" db="EMBL/GenBank/DDBJ databases">
        <authorList>
            <person name="Brunel B."/>
        </authorList>
    </citation>
    <scope>NUCLEOTIDE SEQUENCE [LARGE SCALE GENOMIC DNA]</scope>
    <source>
        <strain evidence="1">STM5069sample</strain>
    </source>
</reference>
<comment type="caution">
    <text evidence="1">The sequence shown here is derived from an EMBL/GenBank/DDBJ whole genome shotgun (WGS) entry which is preliminary data.</text>
</comment>
<keyword evidence="2" id="KW-1185">Reference proteome</keyword>
<name>A0ABM9EJS6_9HYPH</name>
<proteinExistence type="predicted"/>
<evidence type="ECO:0000313" key="1">
    <source>
        <dbReference type="EMBL" id="CAH2409124.1"/>
    </source>
</evidence>
<accession>A0ABM9EJS6</accession>
<dbReference type="Proteomes" id="UP001153050">
    <property type="component" value="Unassembled WGS sequence"/>
</dbReference>
<organism evidence="1 2">
    <name type="scientific">Mesorhizobium escarrei</name>
    <dbReference type="NCBI Taxonomy" id="666018"/>
    <lineage>
        <taxon>Bacteria</taxon>
        <taxon>Pseudomonadati</taxon>
        <taxon>Pseudomonadota</taxon>
        <taxon>Alphaproteobacteria</taxon>
        <taxon>Hyphomicrobiales</taxon>
        <taxon>Phyllobacteriaceae</taxon>
        <taxon>Mesorhizobium</taxon>
    </lineage>
</organism>
<evidence type="ECO:0000313" key="2">
    <source>
        <dbReference type="Proteomes" id="UP001153050"/>
    </source>
</evidence>
<sequence>MRGCKPRNLFDLPHEFDRPGIPTAALLTGRKDKTVARPRNHFCHSTITVSV</sequence>
<dbReference type="EMBL" id="CAKXZT010000175">
    <property type="protein sequence ID" value="CAH2409124.1"/>
    <property type="molecule type" value="Genomic_DNA"/>
</dbReference>